<evidence type="ECO:0000256" key="1">
    <source>
        <dbReference type="ARBA" id="ARBA00004418"/>
    </source>
</evidence>
<gene>
    <name evidence="5" type="ORF">SAMN05444279_12068</name>
</gene>
<dbReference type="Pfam" id="PF00496">
    <property type="entry name" value="SBP_bac_5"/>
    <property type="match status" value="1"/>
</dbReference>
<evidence type="ECO:0000313" key="5">
    <source>
        <dbReference type="EMBL" id="SHF18797.1"/>
    </source>
</evidence>
<accession>A0A1M4ZLX7</accession>
<comment type="similarity">
    <text evidence="2">Belongs to the bacterial solute-binding protein 5 family.</text>
</comment>
<evidence type="ECO:0000256" key="2">
    <source>
        <dbReference type="ARBA" id="ARBA00005695"/>
    </source>
</evidence>
<dbReference type="GO" id="GO:0042938">
    <property type="term" value="P:dipeptide transport"/>
    <property type="evidence" value="ECO:0007669"/>
    <property type="project" value="TreeGrafter"/>
</dbReference>
<reference evidence="5 6" key="1">
    <citation type="submission" date="2016-11" db="EMBL/GenBank/DDBJ databases">
        <authorList>
            <person name="Varghese N."/>
            <person name="Submissions S."/>
        </authorList>
    </citation>
    <scope>NUCLEOTIDE SEQUENCE [LARGE SCALE GENOMIC DNA]</scope>
    <source>
        <strain evidence="5 6">DSM 29341</strain>
    </source>
</reference>
<evidence type="ECO:0000313" key="6">
    <source>
        <dbReference type="Proteomes" id="UP000325134"/>
    </source>
</evidence>
<dbReference type="SUPFAM" id="SSF53850">
    <property type="entry name" value="Periplasmic binding protein-like II"/>
    <property type="match status" value="1"/>
</dbReference>
<comment type="subcellular location">
    <subcellularLocation>
        <location evidence="1">Periplasm</location>
    </subcellularLocation>
</comment>
<dbReference type="PANTHER" id="PTHR30290">
    <property type="entry name" value="PERIPLASMIC BINDING COMPONENT OF ABC TRANSPORTER"/>
    <property type="match status" value="1"/>
</dbReference>
<name>A0A1M4ZLX7_9RHOB</name>
<dbReference type="Gene3D" id="3.10.105.10">
    <property type="entry name" value="Dipeptide-binding Protein, Domain 3"/>
    <property type="match status" value="1"/>
</dbReference>
<dbReference type="AlphaFoldDB" id="A0A1M4ZLX7"/>
<feature type="domain" description="Solute-binding protein family 5" evidence="4">
    <location>
        <begin position="1"/>
        <end position="62"/>
    </location>
</feature>
<dbReference type="GO" id="GO:0030288">
    <property type="term" value="C:outer membrane-bounded periplasmic space"/>
    <property type="evidence" value="ECO:0007669"/>
    <property type="project" value="TreeGrafter"/>
</dbReference>
<evidence type="ECO:0000259" key="4">
    <source>
        <dbReference type="Pfam" id="PF00496"/>
    </source>
</evidence>
<protein>
    <submittedName>
        <fullName evidence="5">Extracellular solute-binding protein, family 5 Middle</fullName>
    </submittedName>
</protein>
<proteinExistence type="inferred from homology"/>
<dbReference type="Gene3D" id="3.40.190.10">
    <property type="entry name" value="Periplasmic binding protein-like II"/>
    <property type="match status" value="1"/>
</dbReference>
<keyword evidence="6" id="KW-1185">Reference proteome</keyword>
<dbReference type="EMBL" id="FQVK01000020">
    <property type="protein sequence ID" value="SHF18797.1"/>
    <property type="molecule type" value="Genomic_DNA"/>
</dbReference>
<dbReference type="InterPro" id="IPR039424">
    <property type="entry name" value="SBP_5"/>
</dbReference>
<dbReference type="InterPro" id="IPR000914">
    <property type="entry name" value="SBP_5_dom"/>
</dbReference>
<keyword evidence="3" id="KW-0732">Signal</keyword>
<organism evidence="5 6">
    <name type="scientific">Ruegeria intermedia</name>
    <dbReference type="NCBI Taxonomy" id="996115"/>
    <lineage>
        <taxon>Bacteria</taxon>
        <taxon>Pseudomonadati</taxon>
        <taxon>Pseudomonadota</taxon>
        <taxon>Alphaproteobacteria</taxon>
        <taxon>Rhodobacterales</taxon>
        <taxon>Roseobacteraceae</taxon>
        <taxon>Ruegeria</taxon>
    </lineage>
</organism>
<evidence type="ECO:0000256" key="3">
    <source>
        <dbReference type="ARBA" id="ARBA00022729"/>
    </source>
</evidence>
<dbReference type="PANTHER" id="PTHR30290:SF38">
    <property type="entry name" value="D,D-DIPEPTIDE-BINDING PERIPLASMIC PROTEIN DDPA-RELATED"/>
    <property type="match status" value="1"/>
</dbReference>
<dbReference type="GO" id="GO:1904680">
    <property type="term" value="F:peptide transmembrane transporter activity"/>
    <property type="evidence" value="ECO:0007669"/>
    <property type="project" value="TreeGrafter"/>
</dbReference>
<dbReference type="Proteomes" id="UP000325134">
    <property type="component" value="Unassembled WGS sequence"/>
</dbReference>
<sequence length="145" mass="16335">MAELMQEDFAKIGVDVEIVSYEWGEYLERSKAKDRDGAVLLGWTGDNGDPDNFLAVLLGCDGVEKSNRAQWCNEEFDALIQKAKVLSSQAEREELYKQAQVIFKEQAPWATIAHSVVYMTMRPEVEGYVVHPLGGHIFNQVGLKQ</sequence>